<accession>A0A8E6B443</accession>
<dbReference type="InterPro" id="IPR013403">
    <property type="entry name" value="CRISPR-assoc_prot_Csb1/Cas7u"/>
</dbReference>
<dbReference type="EMBL" id="CP074694">
    <property type="protein sequence ID" value="QVL30005.1"/>
    <property type="molecule type" value="Genomic_DNA"/>
</dbReference>
<gene>
    <name evidence="1" type="primary">cas7u</name>
    <name evidence="1" type="ORF">KIH39_14140</name>
</gene>
<name>A0A8E6B443_9BACT</name>
<evidence type="ECO:0000313" key="1">
    <source>
        <dbReference type="EMBL" id="QVL30005.1"/>
    </source>
</evidence>
<keyword evidence="2" id="KW-1185">Reference proteome</keyword>
<dbReference type="AlphaFoldDB" id="A0A8E6B443"/>
<organism evidence="1 2">
    <name type="scientific">Telmatocola sphagniphila</name>
    <dbReference type="NCBI Taxonomy" id="1123043"/>
    <lineage>
        <taxon>Bacteria</taxon>
        <taxon>Pseudomonadati</taxon>
        <taxon>Planctomycetota</taxon>
        <taxon>Planctomycetia</taxon>
        <taxon>Gemmatales</taxon>
        <taxon>Gemmataceae</taxon>
    </lineage>
</organism>
<protein>
    <submittedName>
        <fullName evidence="1">Type I-U CRISPR-associated protein Cas7</fullName>
    </submittedName>
</protein>
<dbReference type="Pfam" id="PF09617">
    <property type="entry name" value="Cas_GSU0053"/>
    <property type="match status" value="1"/>
</dbReference>
<dbReference type="Proteomes" id="UP000676194">
    <property type="component" value="Chromosome"/>
</dbReference>
<sequence>MSNLKRFDEFLKQDGPVALVLRQHLMPVEGQDGVVFPATYAAGGNFPGGYNIDSFENKTNVALIDSIGSQANRIEPIFAEEDYKHLIPQISVTVGVKQISILEAGHRAGDAIVRCSSLAPTLQDAFKAVLSGSAEPIAKIAPTSLVFGVWDSRDTQVKLPRVFASTIRAFEVRRLTRSAQYNPPIDYSTLEVFSEEEKAKAEGDTKNPLAKRGFVHVPAIGSHGGVIADGGIRRDATLSLAALRLLHVGNDQDRTLALRRYILGLSLIAITYPPAGYLRQGCLLVLNPSKANENEFVEVQSSGERKPCNLTHDEAKKYATEAAIAFGVGPSQTVPFEKERAKRDVSGVAAENGMIDGKITKVESESITIKRGKKDTPVTVGSETKYFLGDAESNYELVVVKGKSVEAEVANGVAVKITSK</sequence>
<dbReference type="KEGG" id="tsph:KIH39_14140"/>
<evidence type="ECO:0000313" key="2">
    <source>
        <dbReference type="Proteomes" id="UP000676194"/>
    </source>
</evidence>
<proteinExistence type="predicted"/>
<dbReference type="RefSeq" id="WP_213493887.1">
    <property type="nucleotide sequence ID" value="NZ_CP074694.1"/>
</dbReference>
<reference evidence="1" key="1">
    <citation type="submission" date="2021-05" db="EMBL/GenBank/DDBJ databases">
        <title>Complete genome sequence of the cellulolytic planctomycete Telmatocola sphagniphila SP2T and characterization of the first cellulase from planctomycetes.</title>
        <authorList>
            <person name="Rakitin A.L."/>
            <person name="Beletsky A.V."/>
            <person name="Naumoff D.G."/>
            <person name="Kulichevskaya I.S."/>
            <person name="Mardanov A.V."/>
            <person name="Ravin N.V."/>
            <person name="Dedysh S.N."/>
        </authorList>
    </citation>
    <scope>NUCLEOTIDE SEQUENCE</scope>
    <source>
        <strain evidence="1">SP2T</strain>
    </source>
</reference>
<dbReference type="NCBIfam" id="TIGR02570">
    <property type="entry name" value="cas7_GSU0053"/>
    <property type="match status" value="1"/>
</dbReference>